<proteinExistence type="predicted"/>
<comment type="caution">
    <text evidence="6">The sequence shown here is derived from an EMBL/GenBank/DDBJ whole genome shotgun (WGS) entry which is preliminary data.</text>
</comment>
<accession>A0A9Q1BPI5</accession>
<dbReference type="EMBL" id="JAIZAY010000013">
    <property type="protein sequence ID" value="KAJ8030415.1"/>
    <property type="molecule type" value="Genomic_DNA"/>
</dbReference>
<organism evidence="6 7">
    <name type="scientific">Holothuria leucospilota</name>
    <name type="common">Black long sea cucumber</name>
    <name type="synonym">Mertensiothuria leucospilota</name>
    <dbReference type="NCBI Taxonomy" id="206669"/>
    <lineage>
        <taxon>Eukaryota</taxon>
        <taxon>Metazoa</taxon>
        <taxon>Echinodermata</taxon>
        <taxon>Eleutherozoa</taxon>
        <taxon>Echinozoa</taxon>
        <taxon>Holothuroidea</taxon>
        <taxon>Aspidochirotacea</taxon>
        <taxon>Aspidochirotida</taxon>
        <taxon>Holothuriidae</taxon>
        <taxon>Holothuria</taxon>
    </lineage>
</organism>
<evidence type="ECO:0000259" key="5">
    <source>
        <dbReference type="PROSITE" id="PS50089"/>
    </source>
</evidence>
<keyword evidence="1 3" id="KW-0863">Zinc-finger</keyword>
<reference evidence="6" key="1">
    <citation type="submission" date="2021-10" db="EMBL/GenBank/DDBJ databases">
        <title>Tropical sea cucumber genome reveals ecological adaptation and Cuvierian tubules defense mechanism.</title>
        <authorList>
            <person name="Chen T."/>
        </authorList>
    </citation>
    <scope>NUCLEOTIDE SEQUENCE</scope>
    <source>
        <strain evidence="6">Nanhai2018</strain>
        <tissue evidence="6">Muscle</tissue>
    </source>
</reference>
<name>A0A9Q1BPI5_HOLLE</name>
<feature type="domain" description="RING-type" evidence="5">
    <location>
        <begin position="15"/>
        <end position="58"/>
    </location>
</feature>
<dbReference type="GO" id="GO:0008270">
    <property type="term" value="F:zinc ion binding"/>
    <property type="evidence" value="ECO:0007669"/>
    <property type="project" value="UniProtKB-KW"/>
</dbReference>
<evidence type="ECO:0000256" key="1">
    <source>
        <dbReference type="ARBA" id="ARBA00022771"/>
    </source>
</evidence>
<protein>
    <recommendedName>
        <fullName evidence="5">RING-type domain-containing protein</fullName>
    </recommendedName>
</protein>
<evidence type="ECO:0000256" key="2">
    <source>
        <dbReference type="ARBA" id="ARBA00022833"/>
    </source>
</evidence>
<evidence type="ECO:0000256" key="3">
    <source>
        <dbReference type="PROSITE-ProRule" id="PRU00175"/>
    </source>
</evidence>
<sequence>MDKDNANTCSETKVCCVCKEKQSRKKCFPCGHNICCAPCLENFKPLYNPDNPHCPLCDCRGTQRHFARYMTTVDHAAIDTMPRRSAPLPPPSEDDQRYCTPSKNTREDDKCQCRKVSVRIFCKGACYKCEGNSLVRVDGKDCATNDADPDERTFSEKLKDLRGWEQSMPAKIQASREAFTKVMNNVREDIKDAARAFHERLVEEENALLQELGEIASASCKYYMTLYDDYDELLVKEYELLDKVNEWKRGKKGNENKSDSISLRIIETSLNELVTKMNSLETQTKRRKCALKFHKHSPEKCLLGKLNQKPNVYETSGKASKDVLKTFHAKKKQDVFLHKFCIGVIWLNDSKCVAVVDTTSSDKCITFQIMSYDKENTVIHPSPGKIERRPGRAIHVCSTVGPDGESILISIGKEVLRIRLEGFAGKDLSVVSTTLQKPVQAVCWAQKLTQYFILTYQPWNIFLVDDKNSYSLFRSLSSAWYGPFIYAIDSSVAVGDISKYVFKIYDQKNVNAPVQVCPSRGLETVSPAAVCFNDDMSEWLFLWKSVSGNTDNERKWFITRHNQSFEFCGLALSGNLDKSDPRAFSVRNNKLVMLYHSGNIAIFQINSFSITST</sequence>
<feature type="region of interest" description="Disordered" evidence="4">
    <location>
        <begin position="79"/>
        <end position="105"/>
    </location>
</feature>
<evidence type="ECO:0000313" key="7">
    <source>
        <dbReference type="Proteomes" id="UP001152320"/>
    </source>
</evidence>
<dbReference type="PROSITE" id="PS50089">
    <property type="entry name" value="ZF_RING_2"/>
    <property type="match status" value="1"/>
</dbReference>
<dbReference type="AlphaFoldDB" id="A0A9Q1BPI5"/>
<gene>
    <name evidence="6" type="ORF">HOLleu_26841</name>
</gene>
<keyword evidence="1 3" id="KW-0479">Metal-binding</keyword>
<dbReference type="Proteomes" id="UP001152320">
    <property type="component" value="Chromosome 13"/>
</dbReference>
<keyword evidence="2" id="KW-0862">Zinc</keyword>
<dbReference type="InterPro" id="IPR001841">
    <property type="entry name" value="Znf_RING"/>
</dbReference>
<evidence type="ECO:0000313" key="6">
    <source>
        <dbReference type="EMBL" id="KAJ8030415.1"/>
    </source>
</evidence>
<evidence type="ECO:0000256" key="4">
    <source>
        <dbReference type="SAM" id="MobiDB-lite"/>
    </source>
</evidence>
<keyword evidence="7" id="KW-1185">Reference proteome</keyword>